<dbReference type="EMBL" id="JACNJZ010000171">
    <property type="protein sequence ID" value="MBC8318614.1"/>
    <property type="molecule type" value="Genomic_DNA"/>
</dbReference>
<keyword evidence="1" id="KW-0812">Transmembrane</keyword>
<evidence type="ECO:0000313" key="3">
    <source>
        <dbReference type="Proteomes" id="UP000614424"/>
    </source>
</evidence>
<protein>
    <submittedName>
        <fullName evidence="2">Uncharacterized protein</fullName>
    </submittedName>
</protein>
<name>A0A8J6NEH1_9BACT</name>
<accession>A0A8J6NEH1</accession>
<comment type="caution">
    <text evidence="2">The sequence shown here is derived from an EMBL/GenBank/DDBJ whole genome shotgun (WGS) entry which is preliminary data.</text>
</comment>
<dbReference type="Proteomes" id="UP000614424">
    <property type="component" value="Unassembled WGS sequence"/>
</dbReference>
<evidence type="ECO:0000256" key="1">
    <source>
        <dbReference type="SAM" id="Phobius"/>
    </source>
</evidence>
<evidence type="ECO:0000313" key="2">
    <source>
        <dbReference type="EMBL" id="MBC8318614.1"/>
    </source>
</evidence>
<dbReference type="AlphaFoldDB" id="A0A8J6NEH1"/>
<organism evidence="2 3">
    <name type="scientific">Candidatus Desulfobia pelagia</name>
    <dbReference type="NCBI Taxonomy" id="2841692"/>
    <lineage>
        <taxon>Bacteria</taxon>
        <taxon>Pseudomonadati</taxon>
        <taxon>Thermodesulfobacteriota</taxon>
        <taxon>Desulfobulbia</taxon>
        <taxon>Desulfobulbales</taxon>
        <taxon>Desulfobulbaceae</taxon>
        <taxon>Candidatus Desulfobia</taxon>
    </lineage>
</organism>
<gene>
    <name evidence="2" type="ORF">H8E41_11985</name>
</gene>
<keyword evidence="1" id="KW-1133">Transmembrane helix</keyword>
<keyword evidence="1" id="KW-0472">Membrane</keyword>
<proteinExistence type="predicted"/>
<feature type="transmembrane region" description="Helical" evidence="1">
    <location>
        <begin position="27"/>
        <end position="52"/>
    </location>
</feature>
<reference evidence="2 3" key="1">
    <citation type="submission" date="2020-08" db="EMBL/GenBank/DDBJ databases">
        <title>Bridging the membrane lipid divide: bacteria of the FCB group superphylum have the potential to synthesize archaeal ether lipids.</title>
        <authorList>
            <person name="Villanueva L."/>
            <person name="Von Meijenfeldt F.A.B."/>
            <person name="Westbye A.B."/>
            <person name="Yadav S."/>
            <person name="Hopmans E.C."/>
            <person name="Dutilh B.E."/>
            <person name="Sinninghe Damste J.S."/>
        </authorList>
    </citation>
    <scope>NUCLEOTIDE SEQUENCE [LARGE SCALE GENOMIC DNA]</scope>
    <source>
        <strain evidence="2">NIOZ-UU47</strain>
    </source>
</reference>
<sequence>MEKILKKTETDVNVHDQEAISEGASQAGVAVILALAAMIGLWGVACLIGGIASSNGIGDLASSWFMAVTGV</sequence>